<dbReference type="PANTHER" id="PTHR31672">
    <property type="entry name" value="BNACNNG10540D PROTEIN"/>
    <property type="match status" value="1"/>
</dbReference>
<dbReference type="InterPro" id="IPR050796">
    <property type="entry name" value="SCF_F-box_component"/>
</dbReference>
<evidence type="ECO:0000259" key="1">
    <source>
        <dbReference type="SMART" id="SM00256"/>
    </source>
</evidence>
<dbReference type="Pfam" id="PF00646">
    <property type="entry name" value="F-box"/>
    <property type="match status" value="1"/>
</dbReference>
<comment type="caution">
    <text evidence="2">The sequence shown here is derived from an EMBL/GenBank/DDBJ whole genome shotgun (WGS) entry which is preliminary data.</text>
</comment>
<evidence type="ECO:0000313" key="3">
    <source>
        <dbReference type="Proteomes" id="UP001567538"/>
    </source>
</evidence>
<name>A0ABD1GW81_SALDI</name>
<evidence type="ECO:0000313" key="2">
    <source>
        <dbReference type="EMBL" id="KAL1547313.1"/>
    </source>
</evidence>
<sequence length="409" mass="46940">MNSEKAKVPAATPEEDYVDRWLKLDNDLLTEIFIRLPAKSVTRCKLVCKHWNSFVSSDEFCHLHTQRYPKPQPSFILDLGPSRTRFINFDPIMNGKKQIIPYTFSVPTPIIMNSCNGLMLVKSHYTDESFHVYNPTTKLSRKMSVTVTHSGKNPSTVGLGLAFDPSKSPHYKVVCIRSTTERLNDDYAYQIEVYDSASCKWELKLGPFEFVKLQMCGGCEGVYFNGSIYWETIFEIVYYDIARNRFESLPLPDYPHYESEIVELATTSCLQEANGCLYISRLVPKANNKSQAIELFELEMNDDRSSSWLLRYEETIHQHEFPIPFPGRTYLLRFIKGSNATETCSVVSHMCGKISVYSFLDKSFKLLFDVTGPPLHMQVDYLGPPRHMHVNYAGPELELYEFVVCLAVV</sequence>
<dbReference type="Proteomes" id="UP001567538">
    <property type="component" value="Unassembled WGS sequence"/>
</dbReference>
<gene>
    <name evidence="2" type="ORF">AAHA92_23806</name>
</gene>
<dbReference type="AlphaFoldDB" id="A0ABD1GW81"/>
<accession>A0ABD1GW81</accession>
<dbReference type="InterPro" id="IPR017451">
    <property type="entry name" value="F-box-assoc_interact_dom"/>
</dbReference>
<dbReference type="Pfam" id="PF07734">
    <property type="entry name" value="FBA_1"/>
    <property type="match status" value="1"/>
</dbReference>
<reference evidence="2 3" key="1">
    <citation type="submission" date="2024-06" db="EMBL/GenBank/DDBJ databases">
        <title>A chromosome level genome sequence of Diviner's sage (Salvia divinorum).</title>
        <authorList>
            <person name="Ford S.A."/>
            <person name="Ro D.-K."/>
            <person name="Ness R.W."/>
            <person name="Phillips M.A."/>
        </authorList>
    </citation>
    <scope>NUCLEOTIDE SEQUENCE [LARGE SCALE GENOMIC DNA]</scope>
    <source>
        <strain evidence="2">SAF-2024a</strain>
        <tissue evidence="2">Leaf</tissue>
    </source>
</reference>
<organism evidence="2 3">
    <name type="scientific">Salvia divinorum</name>
    <name type="common">Maria pastora</name>
    <name type="synonym">Diviner's sage</name>
    <dbReference type="NCBI Taxonomy" id="28513"/>
    <lineage>
        <taxon>Eukaryota</taxon>
        <taxon>Viridiplantae</taxon>
        <taxon>Streptophyta</taxon>
        <taxon>Embryophyta</taxon>
        <taxon>Tracheophyta</taxon>
        <taxon>Spermatophyta</taxon>
        <taxon>Magnoliopsida</taxon>
        <taxon>eudicotyledons</taxon>
        <taxon>Gunneridae</taxon>
        <taxon>Pentapetalae</taxon>
        <taxon>asterids</taxon>
        <taxon>lamiids</taxon>
        <taxon>Lamiales</taxon>
        <taxon>Lamiaceae</taxon>
        <taxon>Nepetoideae</taxon>
        <taxon>Mentheae</taxon>
        <taxon>Salviinae</taxon>
        <taxon>Salvia</taxon>
        <taxon>Salvia subgen. Calosphace</taxon>
    </lineage>
</organism>
<proteinExistence type="predicted"/>
<dbReference type="EMBL" id="JBEAFC010000008">
    <property type="protein sequence ID" value="KAL1547313.1"/>
    <property type="molecule type" value="Genomic_DNA"/>
</dbReference>
<dbReference type="SMART" id="SM00256">
    <property type="entry name" value="FBOX"/>
    <property type="match status" value="1"/>
</dbReference>
<dbReference type="CDD" id="cd22157">
    <property type="entry name" value="F-box_AtFBW1-like"/>
    <property type="match status" value="1"/>
</dbReference>
<dbReference type="SUPFAM" id="SSF81383">
    <property type="entry name" value="F-box domain"/>
    <property type="match status" value="1"/>
</dbReference>
<dbReference type="NCBIfam" id="TIGR01640">
    <property type="entry name" value="F_box_assoc_1"/>
    <property type="match status" value="1"/>
</dbReference>
<keyword evidence="3" id="KW-1185">Reference proteome</keyword>
<protein>
    <submittedName>
        <fullName evidence="2">F-box protein-like protein isoform X1</fullName>
    </submittedName>
</protein>
<dbReference type="Gene3D" id="1.20.1280.50">
    <property type="match status" value="1"/>
</dbReference>
<feature type="domain" description="F-box" evidence="1">
    <location>
        <begin position="24"/>
        <end position="64"/>
    </location>
</feature>
<dbReference type="InterPro" id="IPR001810">
    <property type="entry name" value="F-box_dom"/>
</dbReference>
<dbReference type="PANTHER" id="PTHR31672:SF13">
    <property type="entry name" value="F-BOX PROTEIN CPR30-LIKE"/>
    <property type="match status" value="1"/>
</dbReference>
<dbReference type="InterPro" id="IPR006527">
    <property type="entry name" value="F-box-assoc_dom_typ1"/>
</dbReference>
<dbReference type="InterPro" id="IPR036047">
    <property type="entry name" value="F-box-like_dom_sf"/>
</dbReference>